<dbReference type="AlphaFoldDB" id="A0A2S6NDP9"/>
<reference evidence="2 3" key="1">
    <citation type="journal article" date="2018" name="Arch. Microbiol.">
        <title>New insights into the metabolic potential of the phototrophic purple bacterium Rhodopila globiformis DSM 161(T) from its draft genome sequence and evidence for a vanadium-dependent nitrogenase.</title>
        <authorList>
            <person name="Imhoff J.F."/>
            <person name="Rahn T."/>
            <person name="Kunzel S."/>
            <person name="Neulinger S.C."/>
        </authorList>
    </citation>
    <scope>NUCLEOTIDE SEQUENCE [LARGE SCALE GENOMIC DNA]</scope>
    <source>
        <strain evidence="2 3">DSM 161</strain>
    </source>
</reference>
<feature type="region of interest" description="Disordered" evidence="1">
    <location>
        <begin position="20"/>
        <end position="41"/>
    </location>
</feature>
<name>A0A2S6NDP9_RHOGL</name>
<sequence length="209" mass="23874">MRENVSLDLLVKSRLKRWGQRPPGVRPRRGKESWLRGRPSEDDARIGSPYLKIPGSRRLRTLPDGLWLNFGGTFAEPFVDILAIEACSTLQNLLDKRSRFAPSTHSMMCVCPAVWLLAPITPTEQTPRWRATGVIRQEPFCDVIVPVREMRVLYGLKRDHYKGFARHQLPHAHEFFVPMEALTEENSESNPALRELIARASISANFFSP</sequence>
<proteinExistence type="predicted"/>
<keyword evidence="3" id="KW-1185">Reference proteome</keyword>
<evidence type="ECO:0000313" key="3">
    <source>
        <dbReference type="Proteomes" id="UP000239724"/>
    </source>
</evidence>
<gene>
    <name evidence="2" type="ORF">CCS01_15470</name>
</gene>
<organism evidence="2 3">
    <name type="scientific">Rhodopila globiformis</name>
    <name type="common">Rhodopseudomonas globiformis</name>
    <dbReference type="NCBI Taxonomy" id="1071"/>
    <lineage>
        <taxon>Bacteria</taxon>
        <taxon>Pseudomonadati</taxon>
        <taxon>Pseudomonadota</taxon>
        <taxon>Alphaproteobacteria</taxon>
        <taxon>Acetobacterales</taxon>
        <taxon>Acetobacteraceae</taxon>
        <taxon>Rhodopila</taxon>
    </lineage>
</organism>
<accession>A0A2S6NDP9</accession>
<evidence type="ECO:0000313" key="2">
    <source>
        <dbReference type="EMBL" id="PPQ32721.1"/>
    </source>
</evidence>
<dbReference type="OrthoDB" id="7375158at2"/>
<dbReference type="RefSeq" id="WP_104519738.1">
    <property type="nucleotide sequence ID" value="NZ_NHRY01000163.1"/>
</dbReference>
<evidence type="ECO:0000256" key="1">
    <source>
        <dbReference type="SAM" id="MobiDB-lite"/>
    </source>
</evidence>
<protein>
    <submittedName>
        <fullName evidence="2">Uncharacterized protein</fullName>
    </submittedName>
</protein>
<feature type="compositionally biased region" description="Basic and acidic residues" evidence="1">
    <location>
        <begin position="30"/>
        <end position="41"/>
    </location>
</feature>
<dbReference type="EMBL" id="NHRY01000163">
    <property type="protein sequence ID" value="PPQ32721.1"/>
    <property type="molecule type" value="Genomic_DNA"/>
</dbReference>
<dbReference type="Proteomes" id="UP000239724">
    <property type="component" value="Unassembled WGS sequence"/>
</dbReference>
<comment type="caution">
    <text evidence="2">The sequence shown here is derived from an EMBL/GenBank/DDBJ whole genome shotgun (WGS) entry which is preliminary data.</text>
</comment>